<accession>A0A9W7A217</accession>
<sequence>MGNICGGKSQEGDVMVPVGISDADLAEVEVSVSNSEVATDSGWSGEADLEAFN</sequence>
<dbReference type="AlphaFoldDB" id="A0A9W7A217"/>
<dbReference type="Proteomes" id="UP001165082">
    <property type="component" value="Unassembled WGS sequence"/>
</dbReference>
<reference evidence="1" key="1">
    <citation type="submission" date="2022-07" db="EMBL/GenBank/DDBJ databases">
        <title>Genome analysis of Parmales, a sister group of diatoms, reveals the evolutionary specialization of diatoms from phago-mixotrophs to photoautotrophs.</title>
        <authorList>
            <person name="Ban H."/>
            <person name="Sato S."/>
            <person name="Yoshikawa S."/>
            <person name="Kazumasa Y."/>
            <person name="Nakamura Y."/>
            <person name="Ichinomiya M."/>
            <person name="Saitoh K."/>
            <person name="Sato N."/>
            <person name="Blanc-Mathieu R."/>
            <person name="Endo H."/>
            <person name="Kuwata A."/>
            <person name="Ogata H."/>
        </authorList>
    </citation>
    <scope>NUCLEOTIDE SEQUENCE</scope>
</reference>
<name>A0A9W7A217_9STRA</name>
<gene>
    <name evidence="1" type="ORF">TrRE_jg1085</name>
</gene>
<evidence type="ECO:0000313" key="1">
    <source>
        <dbReference type="EMBL" id="GMH62066.1"/>
    </source>
</evidence>
<protein>
    <submittedName>
        <fullName evidence="1">Uncharacterized protein</fullName>
    </submittedName>
</protein>
<evidence type="ECO:0000313" key="2">
    <source>
        <dbReference type="Proteomes" id="UP001165082"/>
    </source>
</evidence>
<feature type="non-terminal residue" evidence="1">
    <location>
        <position position="53"/>
    </location>
</feature>
<keyword evidence="2" id="KW-1185">Reference proteome</keyword>
<comment type="caution">
    <text evidence="1">The sequence shown here is derived from an EMBL/GenBank/DDBJ whole genome shotgun (WGS) entry which is preliminary data.</text>
</comment>
<proteinExistence type="predicted"/>
<dbReference type="EMBL" id="BRXZ01003794">
    <property type="protein sequence ID" value="GMH62066.1"/>
    <property type="molecule type" value="Genomic_DNA"/>
</dbReference>
<organism evidence="1 2">
    <name type="scientific">Triparma retinervis</name>
    <dbReference type="NCBI Taxonomy" id="2557542"/>
    <lineage>
        <taxon>Eukaryota</taxon>
        <taxon>Sar</taxon>
        <taxon>Stramenopiles</taxon>
        <taxon>Ochrophyta</taxon>
        <taxon>Bolidophyceae</taxon>
        <taxon>Parmales</taxon>
        <taxon>Triparmaceae</taxon>
        <taxon>Triparma</taxon>
    </lineage>
</organism>